<comment type="caution">
    <text evidence="2">The sequence shown here is derived from an EMBL/GenBank/DDBJ whole genome shotgun (WGS) entry which is preliminary data.</text>
</comment>
<name>A0ABD5NZX5_9EURY</name>
<evidence type="ECO:0000256" key="1">
    <source>
        <dbReference type="SAM" id="MobiDB-lite"/>
    </source>
</evidence>
<dbReference type="Proteomes" id="UP001595821">
    <property type="component" value="Unassembled WGS sequence"/>
</dbReference>
<dbReference type="GeneID" id="71853981"/>
<evidence type="ECO:0000313" key="3">
    <source>
        <dbReference type="Proteomes" id="UP001595821"/>
    </source>
</evidence>
<organism evidence="2 3">
    <name type="scientific">Natribaculum luteum</name>
    <dbReference type="NCBI Taxonomy" id="1586232"/>
    <lineage>
        <taxon>Archaea</taxon>
        <taxon>Methanobacteriati</taxon>
        <taxon>Methanobacteriota</taxon>
        <taxon>Stenosarchaea group</taxon>
        <taxon>Halobacteria</taxon>
        <taxon>Halobacteriales</taxon>
        <taxon>Natrialbaceae</taxon>
        <taxon>Natribaculum</taxon>
    </lineage>
</organism>
<dbReference type="RefSeq" id="WP_246965991.1">
    <property type="nucleotide sequence ID" value="NZ_CP095397.1"/>
</dbReference>
<dbReference type="InterPro" id="IPR043835">
    <property type="entry name" value="DUF5811"/>
</dbReference>
<reference evidence="2 3" key="1">
    <citation type="journal article" date="2014" name="Int. J. Syst. Evol. Microbiol.">
        <title>Complete genome sequence of Corynebacterium casei LMG S-19264T (=DSM 44701T), isolated from a smear-ripened cheese.</title>
        <authorList>
            <consortium name="US DOE Joint Genome Institute (JGI-PGF)"/>
            <person name="Walter F."/>
            <person name="Albersmeier A."/>
            <person name="Kalinowski J."/>
            <person name="Ruckert C."/>
        </authorList>
    </citation>
    <scope>NUCLEOTIDE SEQUENCE [LARGE SCALE GENOMIC DNA]</scope>
    <source>
        <strain evidence="2 3">IBRC-M 10912</strain>
    </source>
</reference>
<protein>
    <submittedName>
        <fullName evidence="2">DUF5811 family protein</fullName>
    </submittedName>
</protein>
<dbReference type="Pfam" id="PF19128">
    <property type="entry name" value="DUF5811"/>
    <property type="match status" value="1"/>
</dbReference>
<gene>
    <name evidence="2" type="ORF">ACFOZ7_10055</name>
</gene>
<feature type="region of interest" description="Disordered" evidence="1">
    <location>
        <begin position="1"/>
        <end position="34"/>
    </location>
</feature>
<sequence>MNGNTPYAGLPGVTQAGHRTAADIPDLSRDQKRTLHRDVSRIAARTREFLPSEYVVDSEISQGVSGPQVTVAVQPPIGHPVSAGFSPELEVGETPEEIITADERDEVARGLAASAALQVKQAINQGVTPTAR</sequence>
<dbReference type="EMBL" id="JBHSDJ010000029">
    <property type="protein sequence ID" value="MFC4247338.1"/>
    <property type="molecule type" value="Genomic_DNA"/>
</dbReference>
<dbReference type="AlphaFoldDB" id="A0ABD5NZX5"/>
<proteinExistence type="predicted"/>
<evidence type="ECO:0000313" key="2">
    <source>
        <dbReference type="EMBL" id="MFC4247338.1"/>
    </source>
</evidence>
<accession>A0ABD5NZX5</accession>